<proteinExistence type="predicted"/>
<accession>A0A9W7G7V8</accession>
<dbReference type="InterPro" id="IPR013584">
    <property type="entry name" value="RAP"/>
</dbReference>
<dbReference type="OrthoDB" id="10435521at2759"/>
<reference evidence="2" key="1">
    <citation type="submission" date="2022-07" db="EMBL/GenBank/DDBJ databases">
        <title>Genome analysis of Parmales, a sister group of diatoms, reveals the evolutionary specialization of diatoms from phago-mixotrophs to photoautotrophs.</title>
        <authorList>
            <person name="Ban H."/>
            <person name="Sato S."/>
            <person name="Yoshikawa S."/>
            <person name="Kazumasa Y."/>
            <person name="Nakamura Y."/>
            <person name="Ichinomiya M."/>
            <person name="Saitoh K."/>
            <person name="Sato N."/>
            <person name="Blanc-Mathieu R."/>
            <person name="Endo H."/>
            <person name="Kuwata A."/>
            <person name="Ogata H."/>
        </authorList>
    </citation>
    <scope>NUCLEOTIDE SEQUENCE</scope>
</reference>
<feature type="domain" description="RAP" evidence="1">
    <location>
        <begin position="334"/>
        <end position="378"/>
    </location>
</feature>
<dbReference type="EMBL" id="BRXZ01007946">
    <property type="protein sequence ID" value="GMI36497.1"/>
    <property type="molecule type" value="Genomic_DNA"/>
</dbReference>
<evidence type="ECO:0000313" key="2">
    <source>
        <dbReference type="EMBL" id="GMI36497.1"/>
    </source>
</evidence>
<dbReference type="Pfam" id="PF08373">
    <property type="entry name" value="RAP"/>
    <property type="match status" value="1"/>
</dbReference>
<keyword evidence="3" id="KW-1185">Reference proteome</keyword>
<gene>
    <name evidence="2" type="ORF">TrRE_jg3598</name>
</gene>
<evidence type="ECO:0000313" key="3">
    <source>
        <dbReference type="Proteomes" id="UP001165082"/>
    </source>
</evidence>
<dbReference type="AlphaFoldDB" id="A0A9W7G7V8"/>
<dbReference type="Proteomes" id="UP001165082">
    <property type="component" value="Unassembled WGS sequence"/>
</dbReference>
<evidence type="ECO:0000259" key="1">
    <source>
        <dbReference type="Pfam" id="PF08373"/>
    </source>
</evidence>
<comment type="caution">
    <text evidence="2">The sequence shown here is derived from an EMBL/GenBank/DDBJ whole genome shotgun (WGS) entry which is preliminary data.</text>
</comment>
<name>A0A9W7G7V8_9STRA</name>
<sequence>MLFTKTMLMSGSGLGNRRTCPALFDLNTLSSSPSLKRSLELSLLSKGSTTDLGRYAYVLSRLHTHSPSFALGLETSAPGLRVLLVRHCELRAAGRLMYYLGRYGHAARGTARVLGGREVTGRIKRGLEEYGTYRVVGGPKEGAEYVFGVGKLGYRGDWGTQEADGVFRTIGDVVMSEGDLDDFSNFLWGLCMVDCGLGGMELLTVGWAREMVSSMWTGLPGGGEGGMHPSQLKRLRNVMVAARAAGLDLNMSQEVRAALSKLDGARGRTDLTNKKVDNFSHAVSMAMLRQGIDKTWGRWNSPFREGGARDLGGGKDSDMAVQFAFPEENVAWVLDGRNFFRRESDEPNGLHKVKGRVLESQGWKVKRTSWLEWEHVKGNYSGKETKEWIVGGMREMGVDLKFRVEPKWKDDDLY</sequence>
<protein>
    <recommendedName>
        <fullName evidence="1">RAP domain-containing protein</fullName>
    </recommendedName>
</protein>
<organism evidence="2 3">
    <name type="scientific">Triparma retinervis</name>
    <dbReference type="NCBI Taxonomy" id="2557542"/>
    <lineage>
        <taxon>Eukaryota</taxon>
        <taxon>Sar</taxon>
        <taxon>Stramenopiles</taxon>
        <taxon>Ochrophyta</taxon>
        <taxon>Bolidophyceae</taxon>
        <taxon>Parmales</taxon>
        <taxon>Triparmaceae</taxon>
        <taxon>Triparma</taxon>
    </lineage>
</organism>